<proteinExistence type="predicted"/>
<dbReference type="EMBL" id="CAKOGL010000009">
    <property type="protein sequence ID" value="CAH2090128.1"/>
    <property type="molecule type" value="Genomic_DNA"/>
</dbReference>
<evidence type="ECO:0000259" key="1">
    <source>
        <dbReference type="PROSITE" id="PS50878"/>
    </source>
</evidence>
<dbReference type="Pfam" id="PF00078">
    <property type="entry name" value="RVT_1"/>
    <property type="match status" value="1"/>
</dbReference>
<dbReference type="InterPro" id="IPR000477">
    <property type="entry name" value="RT_dom"/>
</dbReference>
<dbReference type="GO" id="GO:0071897">
    <property type="term" value="P:DNA biosynthetic process"/>
    <property type="evidence" value="ECO:0007669"/>
    <property type="project" value="UniProtKB-ARBA"/>
</dbReference>
<sequence>MLVSSVSHVENHGQLPAEGFSYHDLLFLSYKIRPPKEKPTTVMRRNFSNFNNTDFLQDLNELDWDAIYTAETIEEKLRIFNNHLLQLFDTHAPLRPVKLKHLPAPWLTQDIKTLMTRRNAAKSKYKVKPTEKNLLKYKKIRNHCSRVCRDAQREYIQSSLENNNPRQMWKFLKSLGFGRQKGYTSKHIDIDALNKSFSSTTKIDTQAKISTLDYLSSLPVPGHAAFKFENISPVEVKKHINAIKSEAAGSDGISKKMILLSLDFILPVVCHIFNFSLSSCTFPSVWRNALIIPIPKSSPSSSGTNFRPISILPFLSKVFERIVYSQLNLYLCTHNLLSPFQSGFRTGHSTVTALIKILDDVRFAMDNKHVAIVALLDFSNAFNCVDHDLLIAILRTLNIAPCAAQWFQAYLYNRQQCVSFDNKISAYCSLSCGVPQGGVLSPMLFSIFINSISLILTSKHHLYADDLQLYVTTPIDDIGNAITTLNTELNKIVTWCHSYGLLINPSKSQVTIIGNSYQLSKIKSLNLPPILFNSIVLSPLPVVKDLGLLIDNSLTWVPQVAEVSRKVFATISSLKRWKNFLPFKTKLTLANSLLLPLLDYADIVYFDLSEQLLNKLERLQNICIRFIFGLRKFDHVSQHRKQLGWLPIRQRRNMHALSLLYSILYHPHTPPYLKERFTFLGHDTECNLRSRSNNLLVTPLCRSKAYSNSFTTKVIKLWNSLPSDIRQAESLSTFKNRLHKNYHSLTMS</sequence>
<dbReference type="InterPro" id="IPR043502">
    <property type="entry name" value="DNA/RNA_pol_sf"/>
</dbReference>
<comment type="caution">
    <text evidence="2">The sequence shown here is derived from an EMBL/GenBank/DDBJ whole genome shotgun (WGS) entry which is preliminary data.</text>
</comment>
<dbReference type="Proteomes" id="UP001153954">
    <property type="component" value="Unassembled WGS sequence"/>
</dbReference>
<dbReference type="CDD" id="cd01650">
    <property type="entry name" value="RT_nLTR_like"/>
    <property type="match status" value="1"/>
</dbReference>
<organism evidence="2 3">
    <name type="scientific">Euphydryas editha</name>
    <name type="common">Edith's checkerspot</name>
    <dbReference type="NCBI Taxonomy" id="104508"/>
    <lineage>
        <taxon>Eukaryota</taxon>
        <taxon>Metazoa</taxon>
        <taxon>Ecdysozoa</taxon>
        <taxon>Arthropoda</taxon>
        <taxon>Hexapoda</taxon>
        <taxon>Insecta</taxon>
        <taxon>Pterygota</taxon>
        <taxon>Neoptera</taxon>
        <taxon>Endopterygota</taxon>
        <taxon>Lepidoptera</taxon>
        <taxon>Glossata</taxon>
        <taxon>Ditrysia</taxon>
        <taxon>Papilionoidea</taxon>
        <taxon>Nymphalidae</taxon>
        <taxon>Nymphalinae</taxon>
        <taxon>Euphydryas</taxon>
    </lineage>
</organism>
<accession>A0AAU9TTN7</accession>
<protein>
    <recommendedName>
        <fullName evidence="1">Reverse transcriptase domain-containing protein</fullName>
    </recommendedName>
</protein>
<keyword evidence="3" id="KW-1185">Reference proteome</keyword>
<dbReference type="SUPFAM" id="SSF56672">
    <property type="entry name" value="DNA/RNA polymerases"/>
    <property type="match status" value="1"/>
</dbReference>
<evidence type="ECO:0000313" key="2">
    <source>
        <dbReference type="EMBL" id="CAH2090128.1"/>
    </source>
</evidence>
<gene>
    <name evidence="2" type="ORF">EEDITHA_LOCUS6121</name>
</gene>
<reference evidence="2" key="1">
    <citation type="submission" date="2022-03" db="EMBL/GenBank/DDBJ databases">
        <authorList>
            <person name="Tunstrom K."/>
        </authorList>
    </citation>
    <scope>NUCLEOTIDE SEQUENCE</scope>
</reference>
<dbReference type="PANTHER" id="PTHR33332">
    <property type="entry name" value="REVERSE TRANSCRIPTASE DOMAIN-CONTAINING PROTEIN"/>
    <property type="match status" value="1"/>
</dbReference>
<evidence type="ECO:0000313" key="3">
    <source>
        <dbReference type="Proteomes" id="UP001153954"/>
    </source>
</evidence>
<dbReference type="PROSITE" id="PS50878">
    <property type="entry name" value="RT_POL"/>
    <property type="match status" value="1"/>
</dbReference>
<feature type="domain" description="Reverse transcriptase" evidence="1">
    <location>
        <begin position="275"/>
        <end position="537"/>
    </location>
</feature>
<name>A0AAU9TTN7_EUPED</name>
<dbReference type="AlphaFoldDB" id="A0AAU9TTN7"/>